<evidence type="ECO:0000313" key="3">
    <source>
        <dbReference type="Proteomes" id="UP001163115"/>
    </source>
</evidence>
<keyword evidence="3" id="KW-1185">Reference proteome</keyword>
<feature type="domain" description="Carboxymuconolactone decarboxylase-like" evidence="1">
    <location>
        <begin position="15"/>
        <end position="92"/>
    </location>
</feature>
<dbReference type="InterPro" id="IPR003779">
    <property type="entry name" value="CMD-like"/>
</dbReference>
<dbReference type="RefSeq" id="WP_268114213.1">
    <property type="nucleotide sequence ID" value="NZ_CP113524.1"/>
</dbReference>
<dbReference type="Gene3D" id="1.20.1290.10">
    <property type="entry name" value="AhpD-like"/>
    <property type="match status" value="1"/>
</dbReference>
<dbReference type="PANTHER" id="PTHR33930">
    <property type="entry name" value="ALKYL HYDROPEROXIDE REDUCTASE AHPD"/>
    <property type="match status" value="1"/>
</dbReference>
<dbReference type="Pfam" id="PF02627">
    <property type="entry name" value="CMD"/>
    <property type="match status" value="1"/>
</dbReference>
<dbReference type="PANTHER" id="PTHR33930:SF2">
    <property type="entry name" value="BLR3452 PROTEIN"/>
    <property type="match status" value="1"/>
</dbReference>
<reference evidence="2" key="1">
    <citation type="submission" date="2022-11" db="EMBL/GenBank/DDBJ databases">
        <title>Lacrimispora xylanolytica sy1, complete genome.</title>
        <authorList>
            <person name="Choi S."/>
        </authorList>
    </citation>
    <scope>NUCLEOTIDE SEQUENCE</scope>
    <source>
        <strain evidence="2">Sy1</strain>
    </source>
</reference>
<evidence type="ECO:0000313" key="2">
    <source>
        <dbReference type="EMBL" id="WAJ22291.1"/>
    </source>
</evidence>
<evidence type="ECO:0000259" key="1">
    <source>
        <dbReference type="Pfam" id="PF02627"/>
    </source>
</evidence>
<dbReference type="SUPFAM" id="SSF69118">
    <property type="entry name" value="AhpD-like"/>
    <property type="match status" value="1"/>
</dbReference>
<name>A0ABY7A6X1_9FIRM</name>
<sequence>MQVSNAFQTFQEEAPEVHKAWMETIQKLDAASALDKKTEELAYIAVMAAVKLDSGIPFHVQMAKAHGATREEIISSVLVGLPAVGNTVIHSLPIALKAFDGEGK</sequence>
<accession>A0ABY7A6X1</accession>
<organism evidence="2 3">
    <name type="scientific">Lacrimispora xylanolytica</name>
    <dbReference type="NCBI Taxonomy" id="29375"/>
    <lineage>
        <taxon>Bacteria</taxon>
        <taxon>Bacillati</taxon>
        <taxon>Bacillota</taxon>
        <taxon>Clostridia</taxon>
        <taxon>Lachnospirales</taxon>
        <taxon>Lachnospiraceae</taxon>
        <taxon>Lacrimispora</taxon>
    </lineage>
</organism>
<proteinExistence type="predicted"/>
<gene>
    <name evidence="2" type="ORF">OW255_11955</name>
</gene>
<dbReference type="Proteomes" id="UP001163115">
    <property type="component" value="Chromosome"/>
</dbReference>
<protein>
    <submittedName>
        <fullName evidence="2">Carboxymuconolactone decarboxylase family protein</fullName>
    </submittedName>
</protein>
<dbReference type="InterPro" id="IPR029032">
    <property type="entry name" value="AhpD-like"/>
</dbReference>
<dbReference type="EMBL" id="CP113524">
    <property type="protein sequence ID" value="WAJ22291.1"/>
    <property type="molecule type" value="Genomic_DNA"/>
</dbReference>